<dbReference type="Pfam" id="PF00651">
    <property type="entry name" value="BTB"/>
    <property type="match status" value="1"/>
</dbReference>
<reference evidence="1" key="1">
    <citation type="submission" date="2021-02" db="EMBL/GenBank/DDBJ databases">
        <authorList>
            <person name="Bekaert M."/>
        </authorList>
    </citation>
    <scope>NUCLEOTIDE SEQUENCE</scope>
    <source>
        <strain evidence="1">IoA-00</strain>
    </source>
</reference>
<dbReference type="InterPro" id="IPR011705">
    <property type="entry name" value="BACK"/>
</dbReference>
<dbReference type="PANTHER" id="PTHR46306">
    <property type="entry name" value="BTB/POZ DOMAIN-CONTAINING PROTEIN 9"/>
    <property type="match status" value="1"/>
</dbReference>
<dbReference type="PROSITE" id="PS50097">
    <property type="entry name" value="BTB"/>
    <property type="match status" value="1"/>
</dbReference>
<dbReference type="Gene3D" id="2.60.120.260">
    <property type="entry name" value="Galactose-binding domain-like"/>
    <property type="match status" value="2"/>
</dbReference>
<dbReference type="InterPro" id="IPR008979">
    <property type="entry name" value="Galactose-bd-like_sf"/>
</dbReference>
<evidence type="ECO:0000313" key="1">
    <source>
        <dbReference type="EMBL" id="CAF2837328.1"/>
    </source>
</evidence>
<proteinExistence type="predicted"/>
<sequence length="561" mass="63654">MSSQQPINPRTPSEIQHTQFVAEDVGSLYLSEEYSDVTLIVDGQRFPGHKVLLASRSKYFKAMLYGGMRESHSEEIELKDTPVGAFKYLLCYVYTGNLSLGHLSDDTLIEILELADIYGFQNLETAISEYLESNLNEKNVCYIYDTASLYSLPCLSSACLTFIDQKAYDVIKDESFTSLSPTALKNIVSRDSFCAAEVDIFKAIVHWAKANPCDVKKISLRDMELKYRGYLIPEENVATQKYNASVIAGELKHALLDGNSKRYDSERGFTRHRIDKHEDQGIIIQLGMQYTLNLIRMLLWDREQRSYSYYIEVSMDQKDWYRVVKYIRIFGTHNSHNDAFQLVSFEAYYTKKPFELNKEGICIPRFNVATIPMSACVIEGVSRTRDALLNGDTDNYDWDSGYTCHQLGSGAIAIQLGQPYALSSIRLRLWDCDSRFYSYYVEVSENNKDWDMVCDRSKVDCRSWQTITFPQKVVSFVRIVGTRNTVNQIFHVVHFECPEYSVNSGANTSTGGIAGAELDLDNGSPILVPVGANDGYLAPKRNQSSGGEDEEEDLHFDPLAD</sequence>
<dbReference type="Pfam" id="PF00754">
    <property type="entry name" value="F5_F8_type_C"/>
    <property type="match status" value="1"/>
</dbReference>
<dbReference type="Gene3D" id="1.25.40.420">
    <property type="match status" value="1"/>
</dbReference>
<dbReference type="Proteomes" id="UP000675881">
    <property type="component" value="Chromosome 14"/>
</dbReference>
<dbReference type="SMART" id="SM00875">
    <property type="entry name" value="BACK"/>
    <property type="match status" value="1"/>
</dbReference>
<dbReference type="EMBL" id="HG994593">
    <property type="protein sequence ID" value="CAF2837328.1"/>
    <property type="molecule type" value="Genomic_DNA"/>
</dbReference>
<dbReference type="Gene3D" id="3.30.710.10">
    <property type="entry name" value="Potassium Channel Kv1.1, Chain A"/>
    <property type="match status" value="1"/>
</dbReference>
<dbReference type="AlphaFoldDB" id="A0A7R8CJK9"/>
<dbReference type="InterPro" id="IPR052407">
    <property type="entry name" value="BTB_POZ_domain_cont_9"/>
</dbReference>
<keyword evidence="2" id="KW-1185">Reference proteome</keyword>
<name>A0A7R8CJK9_LEPSM</name>
<dbReference type="InterPro" id="IPR011333">
    <property type="entry name" value="SKP1/BTB/POZ_sf"/>
</dbReference>
<gene>
    <name evidence="1" type="ORF">LSAA_5560</name>
</gene>
<dbReference type="Pfam" id="PF07707">
    <property type="entry name" value="BACK"/>
    <property type="match status" value="1"/>
</dbReference>
<organism evidence="1 2">
    <name type="scientific">Lepeophtheirus salmonis</name>
    <name type="common">Salmon louse</name>
    <name type="synonym">Caligus salmonis</name>
    <dbReference type="NCBI Taxonomy" id="72036"/>
    <lineage>
        <taxon>Eukaryota</taxon>
        <taxon>Metazoa</taxon>
        <taxon>Ecdysozoa</taxon>
        <taxon>Arthropoda</taxon>
        <taxon>Crustacea</taxon>
        <taxon>Multicrustacea</taxon>
        <taxon>Hexanauplia</taxon>
        <taxon>Copepoda</taxon>
        <taxon>Siphonostomatoida</taxon>
        <taxon>Caligidae</taxon>
        <taxon>Lepeophtheirus</taxon>
    </lineage>
</organism>
<dbReference type="CDD" id="cd18287">
    <property type="entry name" value="BTB_POZ_BTBD9"/>
    <property type="match status" value="1"/>
</dbReference>
<protein>
    <submittedName>
        <fullName evidence="1">BTBD9</fullName>
    </submittedName>
</protein>
<dbReference type="GO" id="GO:0005737">
    <property type="term" value="C:cytoplasm"/>
    <property type="evidence" value="ECO:0007669"/>
    <property type="project" value="TreeGrafter"/>
</dbReference>
<dbReference type="GO" id="GO:0048512">
    <property type="term" value="P:circadian behavior"/>
    <property type="evidence" value="ECO:0007669"/>
    <property type="project" value="TreeGrafter"/>
</dbReference>
<dbReference type="InterPro" id="IPR000421">
    <property type="entry name" value="FA58C"/>
</dbReference>
<dbReference type="InterPro" id="IPR000210">
    <property type="entry name" value="BTB/POZ_dom"/>
</dbReference>
<evidence type="ECO:0000313" key="2">
    <source>
        <dbReference type="Proteomes" id="UP000675881"/>
    </source>
</evidence>
<dbReference type="OrthoDB" id="6408997at2759"/>
<dbReference type="GO" id="GO:0050804">
    <property type="term" value="P:modulation of chemical synaptic transmission"/>
    <property type="evidence" value="ECO:0007669"/>
    <property type="project" value="TreeGrafter"/>
</dbReference>
<dbReference type="FunFam" id="2.60.120.260:FF:000051">
    <property type="entry name" value="BTB/POZ domain-containing protein 9"/>
    <property type="match status" value="1"/>
</dbReference>
<dbReference type="SUPFAM" id="SSF49785">
    <property type="entry name" value="Galactose-binding domain-like"/>
    <property type="match status" value="2"/>
</dbReference>
<dbReference type="PANTHER" id="PTHR46306:SF1">
    <property type="entry name" value="BTB_POZ DOMAIN-CONTAINING PROTEIN 9"/>
    <property type="match status" value="1"/>
</dbReference>
<accession>A0A7R8CJK9</accession>
<dbReference type="GO" id="GO:0008344">
    <property type="term" value="P:adult locomotory behavior"/>
    <property type="evidence" value="ECO:0007669"/>
    <property type="project" value="TreeGrafter"/>
</dbReference>
<dbReference type="SMART" id="SM00225">
    <property type="entry name" value="BTB"/>
    <property type="match status" value="1"/>
</dbReference>
<dbReference type="SUPFAM" id="SSF54695">
    <property type="entry name" value="POZ domain"/>
    <property type="match status" value="1"/>
</dbReference>